<gene>
    <name evidence="3" type="ORF">GS601_01475</name>
</gene>
<protein>
    <submittedName>
        <fullName evidence="3">Uncharacterized protein</fullName>
    </submittedName>
</protein>
<feature type="compositionally biased region" description="Basic and acidic residues" evidence="1">
    <location>
        <begin position="57"/>
        <end position="67"/>
    </location>
</feature>
<proteinExistence type="predicted"/>
<dbReference type="Proteomes" id="UP000646053">
    <property type="component" value="Unassembled WGS sequence"/>
</dbReference>
<feature type="compositionally biased region" description="Basic residues" evidence="1">
    <location>
        <begin position="77"/>
        <end position="96"/>
    </location>
</feature>
<feature type="transmembrane region" description="Helical" evidence="2">
    <location>
        <begin position="12"/>
        <end position="29"/>
    </location>
</feature>
<organism evidence="3 4">
    <name type="scientific">Myxacorys almedinensis A</name>
    <dbReference type="NCBI Taxonomy" id="2690445"/>
    <lineage>
        <taxon>Bacteria</taxon>
        <taxon>Bacillati</taxon>
        <taxon>Cyanobacteriota</taxon>
        <taxon>Cyanophyceae</taxon>
        <taxon>Leptolyngbyales</taxon>
        <taxon>Leptolyngbyaceae</taxon>
        <taxon>Myxacorys</taxon>
        <taxon>Myxacorys almedinensis</taxon>
    </lineage>
</organism>
<evidence type="ECO:0000313" key="4">
    <source>
        <dbReference type="Proteomes" id="UP000646053"/>
    </source>
</evidence>
<name>A0A8J7YXH7_9CYAN</name>
<evidence type="ECO:0000256" key="1">
    <source>
        <dbReference type="SAM" id="MobiDB-lite"/>
    </source>
</evidence>
<evidence type="ECO:0000256" key="2">
    <source>
        <dbReference type="SAM" id="Phobius"/>
    </source>
</evidence>
<accession>A0A8J7YXH7</accession>
<evidence type="ECO:0000313" key="3">
    <source>
        <dbReference type="EMBL" id="NDJ15969.1"/>
    </source>
</evidence>
<feature type="region of interest" description="Disordered" evidence="1">
    <location>
        <begin position="57"/>
        <end position="96"/>
    </location>
</feature>
<sequence>MRRQPISKGFSAGLQVWLLFLITLFGIGYPALLSIALGALGGLASGLIVDWWLSKDEKTAPDPRPLPEEGTEEMTRNRRRRRENSALRHRQQRKRSRSFDWRFFRRDKDNS</sequence>
<keyword evidence="2" id="KW-0472">Membrane</keyword>
<dbReference type="RefSeq" id="WP_162421420.1">
    <property type="nucleotide sequence ID" value="NZ_WVIE01000001.1"/>
</dbReference>
<dbReference type="AlphaFoldDB" id="A0A8J7YXH7"/>
<comment type="caution">
    <text evidence="3">The sequence shown here is derived from an EMBL/GenBank/DDBJ whole genome shotgun (WGS) entry which is preliminary data.</text>
</comment>
<keyword evidence="4" id="KW-1185">Reference proteome</keyword>
<keyword evidence="2" id="KW-0812">Transmembrane</keyword>
<dbReference type="EMBL" id="WVIE01000001">
    <property type="protein sequence ID" value="NDJ15969.1"/>
    <property type="molecule type" value="Genomic_DNA"/>
</dbReference>
<reference evidence="3" key="1">
    <citation type="submission" date="2019-12" db="EMBL/GenBank/DDBJ databases">
        <title>High-Quality draft genome sequences of three cyanobacteria isolated from the limestone walls of the Old Cathedral of Coimbra.</title>
        <authorList>
            <person name="Tiago I."/>
            <person name="Soares F."/>
            <person name="Portugal A."/>
        </authorList>
    </citation>
    <scope>NUCLEOTIDE SEQUENCE</scope>
    <source>
        <strain evidence="3">A</strain>
    </source>
</reference>
<keyword evidence="2" id="KW-1133">Transmembrane helix</keyword>